<evidence type="ECO:0000313" key="3">
    <source>
        <dbReference type="Proteomes" id="UP001501444"/>
    </source>
</evidence>
<protein>
    <submittedName>
        <fullName evidence="2">Uncharacterized protein</fullName>
    </submittedName>
</protein>
<comment type="caution">
    <text evidence="2">The sequence shown here is derived from an EMBL/GenBank/DDBJ whole genome shotgun (WGS) entry which is preliminary data.</text>
</comment>
<proteinExistence type="predicted"/>
<reference evidence="3" key="1">
    <citation type="journal article" date="2019" name="Int. J. Syst. Evol. Microbiol.">
        <title>The Global Catalogue of Microorganisms (GCM) 10K type strain sequencing project: providing services to taxonomists for standard genome sequencing and annotation.</title>
        <authorList>
            <consortium name="The Broad Institute Genomics Platform"/>
            <consortium name="The Broad Institute Genome Sequencing Center for Infectious Disease"/>
            <person name="Wu L."/>
            <person name="Ma J."/>
        </authorList>
    </citation>
    <scope>NUCLEOTIDE SEQUENCE [LARGE SCALE GENOMIC DNA]</scope>
    <source>
        <strain evidence="3">JCM 3272</strain>
    </source>
</reference>
<dbReference type="SUPFAM" id="SSF89550">
    <property type="entry name" value="PHP domain-like"/>
    <property type="match status" value="1"/>
</dbReference>
<dbReference type="Gene3D" id="3.20.20.140">
    <property type="entry name" value="Metal-dependent hydrolases"/>
    <property type="match status" value="1"/>
</dbReference>
<keyword evidence="1" id="KW-0732">Signal</keyword>
<dbReference type="RefSeq" id="WP_344612704.1">
    <property type="nucleotide sequence ID" value="NZ_BAAARV010000022.1"/>
</dbReference>
<sequence length="294" mass="31372">MDRTLSRRTILATAGAALAAGSLPLGNAAGKARAVSMAMHIHGPFSEGLASFSAHFEQARKYGVDVIWWTDHDFRIAAFEHRQAVHFDGPSEPERGLDWTWSRHVEGAATAPVAEFVAAPHSPQDGTGTALRLFFTAVGSSDDHDATDWAANEEHDITYVWANSTSRADLLAALAKGAAWFTDLTHFRGTLDLRVGGVSQLGAVYVTKKPVTVDVVATDVPAGGKVEVVLGVADEAQAVPSTQIAASKRLTVSPGHYVRVQVRSAAGAVVGVSNPLWVLRKTPKRPIPAVRMRK</sequence>
<organism evidence="2 3">
    <name type="scientific">Dactylosporangium salmoneum</name>
    <dbReference type="NCBI Taxonomy" id="53361"/>
    <lineage>
        <taxon>Bacteria</taxon>
        <taxon>Bacillati</taxon>
        <taxon>Actinomycetota</taxon>
        <taxon>Actinomycetes</taxon>
        <taxon>Micromonosporales</taxon>
        <taxon>Micromonosporaceae</taxon>
        <taxon>Dactylosporangium</taxon>
    </lineage>
</organism>
<gene>
    <name evidence="2" type="ORF">GCM10010170_027330</name>
</gene>
<dbReference type="Proteomes" id="UP001501444">
    <property type="component" value="Unassembled WGS sequence"/>
</dbReference>
<evidence type="ECO:0000256" key="1">
    <source>
        <dbReference type="SAM" id="SignalP"/>
    </source>
</evidence>
<dbReference type="EMBL" id="BAAARV010000022">
    <property type="protein sequence ID" value="GAA2342894.1"/>
    <property type="molecule type" value="Genomic_DNA"/>
</dbReference>
<feature type="signal peptide" evidence="1">
    <location>
        <begin position="1"/>
        <end position="19"/>
    </location>
</feature>
<dbReference type="InterPro" id="IPR006311">
    <property type="entry name" value="TAT_signal"/>
</dbReference>
<dbReference type="InterPro" id="IPR016195">
    <property type="entry name" value="Pol/histidinol_Pase-like"/>
</dbReference>
<evidence type="ECO:0000313" key="2">
    <source>
        <dbReference type="EMBL" id="GAA2342894.1"/>
    </source>
</evidence>
<keyword evidence="3" id="KW-1185">Reference proteome</keyword>
<feature type="chain" id="PRO_5045510699" evidence="1">
    <location>
        <begin position="20"/>
        <end position="294"/>
    </location>
</feature>
<name>A0ABP5T4Q9_9ACTN</name>
<accession>A0ABP5T4Q9</accession>
<dbReference type="PROSITE" id="PS51318">
    <property type="entry name" value="TAT"/>
    <property type="match status" value="1"/>
</dbReference>